<sequence length="310" mass="34632">MVVVAVAGGTGNFGRAVVDAFHNQNDHTVKILTRKVSLEVDTSLQPLVVTVNYTDIPSLTKALEDNKVHTIISTLSNFEATAQENLIHAAEASKTTKRFAPSEFGMIYTEKHAAVFPPAKVKIEALKLLKTTSLEYTIFSSGFFLDYYGYPRVKTYMPPLTWAVDMAHNAAAIPGSGYDPIVFTHTFDVAKFIVASVGREKWPERSVIIGEKMTWNEFVNVAEEVKGTKFTVTYDPLETLAAGTATELPAHRLVYAVFPKEQLMRIQSLFGLWVIQRSFDLPEDQAVNKVFPDIKPRTVKDVLREGWEEN</sequence>
<comment type="similarity">
    <text evidence="1">Belongs to the NmrA-type oxidoreductase family. Isoflavone reductase subfamily.</text>
</comment>
<dbReference type="Proteomes" id="UP000250266">
    <property type="component" value="Unassembled WGS sequence"/>
</dbReference>
<keyword evidence="6" id="KW-1185">Reference proteome</keyword>
<evidence type="ECO:0000259" key="4">
    <source>
        <dbReference type="Pfam" id="PF05368"/>
    </source>
</evidence>
<dbReference type="OrthoDB" id="10000533at2759"/>
<proteinExistence type="inferred from homology"/>
<evidence type="ECO:0000256" key="3">
    <source>
        <dbReference type="ARBA" id="ARBA00023002"/>
    </source>
</evidence>
<evidence type="ECO:0000313" key="6">
    <source>
        <dbReference type="Proteomes" id="UP000250266"/>
    </source>
</evidence>
<evidence type="ECO:0000313" key="5">
    <source>
        <dbReference type="EMBL" id="OCK78685.1"/>
    </source>
</evidence>
<protein>
    <submittedName>
        <fullName evidence="5">NAD(P)-binding protein</fullName>
    </submittedName>
</protein>
<dbReference type="EMBL" id="KV745045">
    <property type="protein sequence ID" value="OCK78685.1"/>
    <property type="molecule type" value="Genomic_DNA"/>
</dbReference>
<feature type="domain" description="NmrA-like" evidence="4">
    <location>
        <begin position="4"/>
        <end position="242"/>
    </location>
</feature>
<name>A0A8E2E787_9PEZI</name>
<keyword evidence="2" id="KW-0521">NADP</keyword>
<keyword evidence="3" id="KW-0560">Oxidoreductase</keyword>
<dbReference type="InterPro" id="IPR051609">
    <property type="entry name" value="NmrA/Isoflavone_reductase-like"/>
</dbReference>
<evidence type="ECO:0000256" key="1">
    <source>
        <dbReference type="ARBA" id="ARBA00005725"/>
    </source>
</evidence>
<dbReference type="Gene3D" id="3.40.50.720">
    <property type="entry name" value="NAD(P)-binding Rossmann-like Domain"/>
    <property type="match status" value="1"/>
</dbReference>
<reference evidence="5 6" key="1">
    <citation type="journal article" date="2016" name="Nat. Commun.">
        <title>Ectomycorrhizal ecology is imprinted in the genome of the dominant symbiotic fungus Cenococcum geophilum.</title>
        <authorList>
            <consortium name="DOE Joint Genome Institute"/>
            <person name="Peter M."/>
            <person name="Kohler A."/>
            <person name="Ohm R.A."/>
            <person name="Kuo A."/>
            <person name="Krutzmann J."/>
            <person name="Morin E."/>
            <person name="Arend M."/>
            <person name="Barry K.W."/>
            <person name="Binder M."/>
            <person name="Choi C."/>
            <person name="Clum A."/>
            <person name="Copeland A."/>
            <person name="Grisel N."/>
            <person name="Haridas S."/>
            <person name="Kipfer T."/>
            <person name="LaButti K."/>
            <person name="Lindquist E."/>
            <person name="Lipzen A."/>
            <person name="Maire R."/>
            <person name="Meier B."/>
            <person name="Mihaltcheva S."/>
            <person name="Molinier V."/>
            <person name="Murat C."/>
            <person name="Poggeler S."/>
            <person name="Quandt C.A."/>
            <person name="Sperisen C."/>
            <person name="Tritt A."/>
            <person name="Tisserant E."/>
            <person name="Crous P.W."/>
            <person name="Henrissat B."/>
            <person name="Nehls U."/>
            <person name="Egli S."/>
            <person name="Spatafora J.W."/>
            <person name="Grigoriev I.V."/>
            <person name="Martin F.M."/>
        </authorList>
    </citation>
    <scope>NUCLEOTIDE SEQUENCE [LARGE SCALE GENOMIC DNA]</scope>
    <source>
        <strain evidence="5 6">CBS 459.81</strain>
    </source>
</reference>
<dbReference type="Gene3D" id="3.90.25.10">
    <property type="entry name" value="UDP-galactose 4-epimerase, domain 1"/>
    <property type="match status" value="1"/>
</dbReference>
<gene>
    <name evidence="5" type="ORF">K432DRAFT_356330</name>
</gene>
<dbReference type="PANTHER" id="PTHR47706:SF4">
    <property type="entry name" value="NMRA-LIKE DOMAIN-CONTAINING PROTEIN"/>
    <property type="match status" value="1"/>
</dbReference>
<organism evidence="5 6">
    <name type="scientific">Lepidopterella palustris CBS 459.81</name>
    <dbReference type="NCBI Taxonomy" id="1314670"/>
    <lineage>
        <taxon>Eukaryota</taxon>
        <taxon>Fungi</taxon>
        <taxon>Dikarya</taxon>
        <taxon>Ascomycota</taxon>
        <taxon>Pezizomycotina</taxon>
        <taxon>Dothideomycetes</taxon>
        <taxon>Pleosporomycetidae</taxon>
        <taxon>Mytilinidiales</taxon>
        <taxon>Argynnaceae</taxon>
        <taxon>Lepidopterella</taxon>
    </lineage>
</organism>
<accession>A0A8E2E787</accession>
<dbReference type="Pfam" id="PF05368">
    <property type="entry name" value="NmrA"/>
    <property type="match status" value="1"/>
</dbReference>
<dbReference type="AlphaFoldDB" id="A0A8E2E787"/>
<evidence type="ECO:0000256" key="2">
    <source>
        <dbReference type="ARBA" id="ARBA00022857"/>
    </source>
</evidence>
<dbReference type="GO" id="GO:0016491">
    <property type="term" value="F:oxidoreductase activity"/>
    <property type="evidence" value="ECO:0007669"/>
    <property type="project" value="UniProtKB-KW"/>
</dbReference>
<dbReference type="InterPro" id="IPR036291">
    <property type="entry name" value="NAD(P)-bd_dom_sf"/>
</dbReference>
<dbReference type="InterPro" id="IPR008030">
    <property type="entry name" value="NmrA-like"/>
</dbReference>
<dbReference type="PANTHER" id="PTHR47706">
    <property type="entry name" value="NMRA-LIKE FAMILY PROTEIN"/>
    <property type="match status" value="1"/>
</dbReference>
<dbReference type="SUPFAM" id="SSF51735">
    <property type="entry name" value="NAD(P)-binding Rossmann-fold domains"/>
    <property type="match status" value="1"/>
</dbReference>